<name>A0A5B6VDG2_9ROSI</name>
<gene>
    <name evidence="2" type="ORF">EPI10_002114</name>
</gene>
<evidence type="ECO:0000256" key="1">
    <source>
        <dbReference type="SAM" id="MobiDB-lite"/>
    </source>
</evidence>
<accession>A0A5B6VDG2</accession>
<evidence type="ECO:0000313" key="3">
    <source>
        <dbReference type="Proteomes" id="UP000325315"/>
    </source>
</evidence>
<sequence length="78" mass="8724">MEILRFDDPPGPNVAGNSLPSHSSGGKNTKTDVVEVRSPLKWVWQEMISMGLIVQDSEEVPKGVRSYCEFYAKEGREI</sequence>
<reference evidence="3" key="1">
    <citation type="journal article" date="2019" name="Plant Biotechnol. J.">
        <title>Genome sequencing of the Australian wild diploid species Gossypium australe highlights disease resistance and delayed gland morphogenesis.</title>
        <authorList>
            <person name="Cai Y."/>
            <person name="Cai X."/>
            <person name="Wang Q."/>
            <person name="Wang P."/>
            <person name="Zhang Y."/>
            <person name="Cai C."/>
            <person name="Xu Y."/>
            <person name="Wang K."/>
            <person name="Zhou Z."/>
            <person name="Wang C."/>
            <person name="Geng S."/>
            <person name="Li B."/>
            <person name="Dong Q."/>
            <person name="Hou Y."/>
            <person name="Wang H."/>
            <person name="Ai P."/>
            <person name="Liu Z."/>
            <person name="Yi F."/>
            <person name="Sun M."/>
            <person name="An G."/>
            <person name="Cheng J."/>
            <person name="Zhang Y."/>
            <person name="Shi Q."/>
            <person name="Xie Y."/>
            <person name="Shi X."/>
            <person name="Chang Y."/>
            <person name="Huang F."/>
            <person name="Chen Y."/>
            <person name="Hong S."/>
            <person name="Mi L."/>
            <person name="Sun Q."/>
            <person name="Zhang L."/>
            <person name="Zhou B."/>
            <person name="Peng R."/>
            <person name="Zhang X."/>
            <person name="Liu F."/>
        </authorList>
    </citation>
    <scope>NUCLEOTIDE SEQUENCE [LARGE SCALE GENOMIC DNA]</scope>
    <source>
        <strain evidence="3">cv. PA1801</strain>
    </source>
</reference>
<proteinExistence type="predicted"/>
<dbReference type="PANTHER" id="PTHR32108:SF5">
    <property type="entry name" value="DYNACTIN SUBUNIT 1-LIKE"/>
    <property type="match status" value="1"/>
</dbReference>
<feature type="region of interest" description="Disordered" evidence="1">
    <location>
        <begin position="1"/>
        <end position="31"/>
    </location>
</feature>
<dbReference type="PANTHER" id="PTHR32108">
    <property type="entry name" value="DNA-DIRECTED RNA POLYMERASE SUBUNIT ALPHA"/>
    <property type="match status" value="1"/>
</dbReference>
<keyword evidence="3" id="KW-1185">Reference proteome</keyword>
<protein>
    <submittedName>
        <fullName evidence="2">Uncharacterized protein</fullName>
    </submittedName>
</protein>
<dbReference type="Proteomes" id="UP000325315">
    <property type="component" value="Unassembled WGS sequence"/>
</dbReference>
<dbReference type="EMBL" id="SMMG02000007">
    <property type="protein sequence ID" value="KAA3467067.1"/>
    <property type="molecule type" value="Genomic_DNA"/>
</dbReference>
<evidence type="ECO:0000313" key="2">
    <source>
        <dbReference type="EMBL" id="KAA3467067.1"/>
    </source>
</evidence>
<dbReference type="AlphaFoldDB" id="A0A5B6VDG2"/>
<comment type="caution">
    <text evidence="2">The sequence shown here is derived from an EMBL/GenBank/DDBJ whole genome shotgun (WGS) entry which is preliminary data.</text>
</comment>
<feature type="compositionally biased region" description="Polar residues" evidence="1">
    <location>
        <begin position="15"/>
        <end position="28"/>
    </location>
</feature>
<organism evidence="2 3">
    <name type="scientific">Gossypium australe</name>
    <dbReference type="NCBI Taxonomy" id="47621"/>
    <lineage>
        <taxon>Eukaryota</taxon>
        <taxon>Viridiplantae</taxon>
        <taxon>Streptophyta</taxon>
        <taxon>Embryophyta</taxon>
        <taxon>Tracheophyta</taxon>
        <taxon>Spermatophyta</taxon>
        <taxon>Magnoliopsida</taxon>
        <taxon>eudicotyledons</taxon>
        <taxon>Gunneridae</taxon>
        <taxon>Pentapetalae</taxon>
        <taxon>rosids</taxon>
        <taxon>malvids</taxon>
        <taxon>Malvales</taxon>
        <taxon>Malvaceae</taxon>
        <taxon>Malvoideae</taxon>
        <taxon>Gossypium</taxon>
    </lineage>
</organism>